<gene>
    <name evidence="2" type="ORF">GMBLW1_28570</name>
</gene>
<organism evidence="2">
    <name type="scientific">Tuwongella immobilis</name>
    <dbReference type="NCBI Taxonomy" id="692036"/>
    <lineage>
        <taxon>Bacteria</taxon>
        <taxon>Pseudomonadati</taxon>
        <taxon>Planctomycetota</taxon>
        <taxon>Planctomycetia</taxon>
        <taxon>Gemmatales</taxon>
        <taxon>Gemmataceae</taxon>
        <taxon>Tuwongella</taxon>
    </lineage>
</organism>
<dbReference type="KEGG" id="tim:GMBLW1_28570"/>
<dbReference type="InterPro" id="IPR000477">
    <property type="entry name" value="RT_dom"/>
</dbReference>
<protein>
    <recommendedName>
        <fullName evidence="1">Reverse transcriptase domain-containing protein</fullName>
    </recommendedName>
</protein>
<evidence type="ECO:0000259" key="1">
    <source>
        <dbReference type="PROSITE" id="PS50878"/>
    </source>
</evidence>
<dbReference type="EMBL" id="LR593887">
    <property type="protein sequence ID" value="VTR97631.1"/>
    <property type="molecule type" value="Genomic_DNA"/>
</dbReference>
<proteinExistence type="predicted"/>
<feature type="domain" description="Reverse transcriptase" evidence="1">
    <location>
        <begin position="1"/>
        <end position="324"/>
    </location>
</feature>
<reference evidence="2" key="1">
    <citation type="submission" date="2019-04" db="EMBL/GenBank/DDBJ databases">
        <authorList>
            <consortium name="Science for Life Laboratories"/>
        </authorList>
    </citation>
    <scope>NUCLEOTIDE SEQUENCE</scope>
    <source>
        <strain evidence="2">MBLW1</strain>
    </source>
</reference>
<keyword evidence="3" id="KW-1185">Reference proteome</keyword>
<dbReference type="AlphaFoldDB" id="A0A6C2YIZ1"/>
<dbReference type="PROSITE" id="PS50878">
    <property type="entry name" value="RT_POL"/>
    <property type="match status" value="1"/>
</dbReference>
<dbReference type="Pfam" id="PF00078">
    <property type="entry name" value="RVT_1"/>
    <property type="match status" value="1"/>
</dbReference>
<name>A0A6C2YIZ1_9BACT</name>
<evidence type="ECO:0000313" key="2">
    <source>
        <dbReference type="EMBL" id="VIP01103.1"/>
    </source>
</evidence>
<sequence length="502" mass="57442">MTETTQVGDLNAVDRSVLEMSSAEARKFFLKSESYCNIGLPSYIDFCGILSSANDALLDKNSFDVCQKAKDCDDVNYTIVSNKDGRYAWRPFQLIHPVIYIALVDTITREDNWLMIGNRFKQLQSKYIECLSLPREAAGRKKDKAAQITFWWQQIEQKSIELALEYNYVFFADITDCYASIYTHSIAWAMHGKPFAKKNRRDNRLIGNAIDVLLQNMRYGQTNGIAQGSVLMDFVSEIVLAYADNQLEEELKSNGVVKYKILRYRDDYRCFVDNPQTGEVILKALTKVLIDLGLKLNTNKTTNSESIISSVIKPDKLKWMRSRQYSEDMQKNLLLIHEHGVEFPNAGSVTKALVDLHERIYSAESITSPLVLISVVVDIAVTSPHCFPVCAGILSKLLSVLDRDSTRLEVMEKIKNRMRQFPNTGHMEIWLQRVSYPICQNSDYQESICRIVKKESVCLWGNDWITDSNLKSSIDPALIVNHVELDGMNRIIVPREINLFFY</sequence>
<evidence type="ECO:0000313" key="3">
    <source>
        <dbReference type="Proteomes" id="UP000464378"/>
    </source>
</evidence>
<dbReference type="RefSeq" id="WP_162656346.1">
    <property type="nucleotide sequence ID" value="NZ_LR593887.1"/>
</dbReference>
<dbReference type="Proteomes" id="UP000464378">
    <property type="component" value="Chromosome"/>
</dbReference>
<dbReference type="EMBL" id="LR586016">
    <property type="protein sequence ID" value="VIP01103.1"/>
    <property type="molecule type" value="Genomic_DNA"/>
</dbReference>
<dbReference type="InParanoid" id="A0A6C2YIZ1"/>
<accession>A0A6C2YIZ1</accession>
<dbReference type="CDD" id="cd01646">
    <property type="entry name" value="RT_Bac_retron_I"/>
    <property type="match status" value="1"/>
</dbReference>